<organism evidence="2 3">
    <name type="scientific">Corynebacterium matruchotii ATCC 14266</name>
    <dbReference type="NCBI Taxonomy" id="553207"/>
    <lineage>
        <taxon>Bacteria</taxon>
        <taxon>Bacillati</taxon>
        <taxon>Actinomycetota</taxon>
        <taxon>Actinomycetes</taxon>
        <taxon>Mycobacteriales</taxon>
        <taxon>Corynebacteriaceae</taxon>
        <taxon>Corynebacterium</taxon>
    </lineage>
</organism>
<dbReference type="InterPro" id="IPR037914">
    <property type="entry name" value="SpoVT-AbrB_sf"/>
</dbReference>
<dbReference type="Pfam" id="PF02381">
    <property type="entry name" value="MraZ"/>
    <property type="match status" value="1"/>
</dbReference>
<accession>E0DG37</accession>
<evidence type="ECO:0000313" key="2">
    <source>
        <dbReference type="EMBL" id="EFM48680.1"/>
    </source>
</evidence>
<feature type="domain" description="MraZ" evidence="1">
    <location>
        <begin position="1"/>
        <end position="35"/>
    </location>
</feature>
<name>E0DG37_9CORY</name>
<keyword evidence="3" id="KW-1185">Reference proteome</keyword>
<dbReference type="InterPro" id="IPR020603">
    <property type="entry name" value="MraZ_dom"/>
</dbReference>
<gene>
    <name evidence="2" type="ORF">HMPREF0299_6831</name>
</gene>
<reference evidence="2" key="1">
    <citation type="submission" date="2010-08" db="EMBL/GenBank/DDBJ databases">
        <authorList>
            <person name="Harkins D.M."/>
            <person name="Madupu R."/>
            <person name="Durkin A.S."/>
            <person name="Torralba M."/>
            <person name="Methe B."/>
            <person name="Sutton G.G."/>
            <person name="Nelson K.E."/>
        </authorList>
    </citation>
    <scope>NUCLEOTIDE SEQUENCE [LARGE SCALE GENOMIC DNA]</scope>
    <source>
        <strain evidence="2">ATCC 14266</strain>
    </source>
</reference>
<evidence type="ECO:0000313" key="3">
    <source>
        <dbReference type="Proteomes" id="UP000004218"/>
    </source>
</evidence>
<evidence type="ECO:0000259" key="1">
    <source>
        <dbReference type="Pfam" id="PF02381"/>
    </source>
</evidence>
<proteinExistence type="predicted"/>
<comment type="caution">
    <text evidence="2">The sequence shown here is derived from an EMBL/GenBank/DDBJ whole genome shotgun (WGS) entry which is preliminary data.</text>
</comment>
<dbReference type="STRING" id="553207.HMPREF0299_6831"/>
<sequence>MVIGAMDFLEIWDAEAWARYQADTESAFADASDDFLDGLL</sequence>
<dbReference type="EMBL" id="ACSH02000005">
    <property type="protein sequence ID" value="EFM48680.1"/>
    <property type="molecule type" value="Genomic_DNA"/>
</dbReference>
<protein>
    <recommendedName>
        <fullName evidence="1">MraZ domain-containing protein</fullName>
    </recommendedName>
</protein>
<dbReference type="AlphaFoldDB" id="E0DG37"/>
<dbReference type="SUPFAM" id="SSF89447">
    <property type="entry name" value="AbrB/MazE/MraZ-like"/>
    <property type="match status" value="1"/>
</dbReference>
<dbReference type="Proteomes" id="UP000004218">
    <property type="component" value="Unassembled WGS sequence"/>
</dbReference>